<comment type="subcellular location">
    <subcellularLocation>
        <location evidence="1">Cytoplasm</location>
    </subcellularLocation>
</comment>
<keyword evidence="3" id="KW-0963">Cytoplasm</keyword>
<dbReference type="InterPro" id="IPR023214">
    <property type="entry name" value="HAD_sf"/>
</dbReference>
<protein>
    <recommendedName>
        <fullName evidence="7">D,D-heptose 1,7-bisphosphate phosphatase</fullName>
    </recommendedName>
</protein>
<evidence type="ECO:0000256" key="6">
    <source>
        <dbReference type="ARBA" id="ARBA00023277"/>
    </source>
</evidence>
<dbReference type="NCBIfam" id="TIGR01662">
    <property type="entry name" value="HAD-SF-IIIA"/>
    <property type="match status" value="1"/>
</dbReference>
<dbReference type="SUPFAM" id="SSF56784">
    <property type="entry name" value="HAD-like"/>
    <property type="match status" value="1"/>
</dbReference>
<evidence type="ECO:0000313" key="9">
    <source>
        <dbReference type="EMBL" id="RGS37164.1"/>
    </source>
</evidence>
<accession>A0A395V6B4</accession>
<dbReference type="GO" id="GO:0046872">
    <property type="term" value="F:metal ion binding"/>
    <property type="evidence" value="ECO:0007669"/>
    <property type="project" value="UniProtKB-KW"/>
</dbReference>
<dbReference type="InterPro" id="IPR005835">
    <property type="entry name" value="NTP_transferase_dom"/>
</dbReference>
<evidence type="ECO:0000256" key="4">
    <source>
        <dbReference type="ARBA" id="ARBA00022723"/>
    </source>
</evidence>
<evidence type="ECO:0000256" key="1">
    <source>
        <dbReference type="ARBA" id="ARBA00004496"/>
    </source>
</evidence>
<dbReference type="EMBL" id="QRVL01000018">
    <property type="protein sequence ID" value="RGS37164.1"/>
    <property type="molecule type" value="Genomic_DNA"/>
</dbReference>
<comment type="similarity">
    <text evidence="2">Belongs to the GmhB family.</text>
</comment>
<evidence type="ECO:0000256" key="5">
    <source>
        <dbReference type="ARBA" id="ARBA00022801"/>
    </source>
</evidence>
<comment type="caution">
    <text evidence="9">The sequence shown here is derived from an EMBL/GenBank/DDBJ whole genome shotgun (WGS) entry which is preliminary data.</text>
</comment>
<keyword evidence="6" id="KW-0119">Carbohydrate metabolism</keyword>
<dbReference type="SUPFAM" id="SSF53448">
    <property type="entry name" value="Nucleotide-diphospho-sugar transferases"/>
    <property type="match status" value="1"/>
</dbReference>
<evidence type="ECO:0000256" key="3">
    <source>
        <dbReference type="ARBA" id="ARBA00022490"/>
    </source>
</evidence>
<keyword evidence="5 9" id="KW-0378">Hydrolase</keyword>
<dbReference type="InterPro" id="IPR006543">
    <property type="entry name" value="Histidinol-phos"/>
</dbReference>
<dbReference type="InterPro" id="IPR006549">
    <property type="entry name" value="HAD-SF_hydro_IIIA"/>
</dbReference>
<name>A0A395V6B4_9FIRM</name>
<dbReference type="PANTHER" id="PTHR42891:SF1">
    <property type="entry name" value="D-GLYCERO-BETA-D-MANNO-HEPTOSE-1,7-BISPHOSPHATE 7-PHOSPHATASE"/>
    <property type="match status" value="1"/>
</dbReference>
<dbReference type="Gene3D" id="3.90.550.10">
    <property type="entry name" value="Spore Coat Polysaccharide Biosynthesis Protein SpsA, Chain A"/>
    <property type="match status" value="1"/>
</dbReference>
<dbReference type="GO" id="GO:0016791">
    <property type="term" value="F:phosphatase activity"/>
    <property type="evidence" value="ECO:0007669"/>
    <property type="project" value="InterPro"/>
</dbReference>
<dbReference type="CDD" id="cd07503">
    <property type="entry name" value="HAD_HisB-N"/>
    <property type="match status" value="1"/>
</dbReference>
<dbReference type="InterPro" id="IPR004446">
    <property type="entry name" value="Heptose_bisP_phosphatase"/>
</dbReference>
<dbReference type="NCBIfam" id="TIGR01656">
    <property type="entry name" value="Histidinol-ppas"/>
    <property type="match status" value="1"/>
</dbReference>
<evidence type="ECO:0000256" key="7">
    <source>
        <dbReference type="ARBA" id="ARBA00031828"/>
    </source>
</evidence>
<dbReference type="Gene3D" id="3.40.50.1000">
    <property type="entry name" value="HAD superfamily/HAD-like"/>
    <property type="match status" value="1"/>
</dbReference>
<evidence type="ECO:0000259" key="8">
    <source>
        <dbReference type="Pfam" id="PF00483"/>
    </source>
</evidence>
<feature type="domain" description="Nucleotidyl transferase" evidence="8">
    <location>
        <begin position="16"/>
        <end position="150"/>
    </location>
</feature>
<dbReference type="GO" id="GO:0005737">
    <property type="term" value="C:cytoplasm"/>
    <property type="evidence" value="ECO:0007669"/>
    <property type="project" value="UniProtKB-SubCell"/>
</dbReference>
<dbReference type="InterPro" id="IPR036412">
    <property type="entry name" value="HAD-like_sf"/>
</dbReference>
<dbReference type="AlphaFoldDB" id="A0A395V6B4"/>
<evidence type="ECO:0000256" key="2">
    <source>
        <dbReference type="ARBA" id="ARBA00005628"/>
    </source>
</evidence>
<keyword evidence="4" id="KW-0479">Metal-binding</keyword>
<dbReference type="PANTHER" id="PTHR42891">
    <property type="entry name" value="D-GLYCERO-BETA-D-MANNO-HEPTOSE-1,7-BISPHOSPHATE 7-PHOSPHATASE"/>
    <property type="match status" value="1"/>
</dbReference>
<gene>
    <name evidence="9" type="ORF">DWX93_14860</name>
</gene>
<reference evidence="9 10" key="1">
    <citation type="submission" date="2018-08" db="EMBL/GenBank/DDBJ databases">
        <title>A genome reference for cultivated species of the human gut microbiota.</title>
        <authorList>
            <person name="Zou Y."/>
            <person name="Xue W."/>
            <person name="Luo G."/>
        </authorList>
    </citation>
    <scope>NUCLEOTIDE SEQUENCE [LARGE SCALE GENOMIC DNA]</scope>
    <source>
        <strain evidence="9 10">AF22-12AC</strain>
    </source>
</reference>
<evidence type="ECO:0000313" key="10">
    <source>
        <dbReference type="Proteomes" id="UP000266172"/>
    </source>
</evidence>
<proteinExistence type="inferred from homology"/>
<dbReference type="Pfam" id="PF00483">
    <property type="entry name" value="NTP_transferase"/>
    <property type="match status" value="1"/>
</dbReference>
<organism evidence="9 10">
    <name type="scientific">Roseburia hominis</name>
    <dbReference type="NCBI Taxonomy" id="301301"/>
    <lineage>
        <taxon>Bacteria</taxon>
        <taxon>Bacillati</taxon>
        <taxon>Bacillota</taxon>
        <taxon>Clostridia</taxon>
        <taxon>Lachnospirales</taxon>
        <taxon>Lachnospiraceae</taxon>
        <taxon>Roseburia</taxon>
    </lineage>
</organism>
<dbReference type="Pfam" id="PF13242">
    <property type="entry name" value="Hydrolase_like"/>
    <property type="match status" value="1"/>
</dbReference>
<dbReference type="InterPro" id="IPR029044">
    <property type="entry name" value="Nucleotide-diphossugar_trans"/>
</dbReference>
<dbReference type="Proteomes" id="UP000266172">
    <property type="component" value="Unassembled WGS sequence"/>
</dbReference>
<dbReference type="GO" id="GO:0005975">
    <property type="term" value="P:carbohydrate metabolic process"/>
    <property type="evidence" value="ECO:0007669"/>
    <property type="project" value="InterPro"/>
</dbReference>
<sequence>MRGKGKMRKRKNVQQAVILAGGYGKRLAPFTEHDPKPMYPFNGEPFLGYLLRQIKGFGIEDVAILLGYLPEKVTEYFGDGSRYGVRIKYCITPVEYETGARIKAAESFLQEDFLLMYCDNYCPIDFEKLQQDYDTNNASVQITAYVNKDHYTKNNLRLDGDDCVRCYDKKRVQENLNAVDIGYAIISKQVIEQIPDANCNFEAEMYPKLVNSGKLFATLTEHRYYSIGSWERIELTKQFFSGIKTIFLDRDGTLNVKPPRAHYIESAEAFVWIDGAKEALRMLKEAGCRLILITNQPGIARGNLTEETLAEIHHKMQADLAKIGAAIDAIYYCPHNWEEGCECRKPKPGMLFQAQRDFSLNLRECIMIGDDERDMQAAHAAGCRGILVDNSYTLRHAVDDILK</sequence>